<reference evidence="2" key="1">
    <citation type="submission" date="2017-03" db="EMBL/GenBank/DDBJ databases">
        <title>Phytopthora megakarya and P. palmivora, two closely related causual agents of cacao black pod achieved similar genome size and gene model numbers by different mechanisms.</title>
        <authorList>
            <person name="Ali S."/>
            <person name="Shao J."/>
            <person name="Larry D.J."/>
            <person name="Kronmiller B."/>
            <person name="Shen D."/>
            <person name="Strem M.D."/>
            <person name="Melnick R.L."/>
            <person name="Guiltinan M.J."/>
            <person name="Tyler B.M."/>
            <person name="Meinhardt L.W."/>
            <person name="Bailey B.A."/>
        </authorList>
    </citation>
    <scope>NUCLEOTIDE SEQUENCE [LARGE SCALE GENOMIC DNA]</scope>
    <source>
        <strain evidence="2">zdho120</strain>
    </source>
</reference>
<dbReference type="STRING" id="4795.A0A225WEA2"/>
<organism evidence="1 2">
    <name type="scientific">Phytophthora megakarya</name>
    <dbReference type="NCBI Taxonomy" id="4795"/>
    <lineage>
        <taxon>Eukaryota</taxon>
        <taxon>Sar</taxon>
        <taxon>Stramenopiles</taxon>
        <taxon>Oomycota</taxon>
        <taxon>Peronosporomycetes</taxon>
        <taxon>Peronosporales</taxon>
        <taxon>Peronosporaceae</taxon>
        <taxon>Phytophthora</taxon>
    </lineage>
</organism>
<keyword evidence="2" id="KW-1185">Reference proteome</keyword>
<accession>A0A225WEA2</accession>
<dbReference type="AlphaFoldDB" id="A0A225WEA2"/>
<sequence>MSKNRYNSILREFMAFRAGHAFASDTAFTQEDLLAFTPDDVCSWMDLCAFGQTTHLPMCTLHSANQSAMMTSVSVRFGKFGPHISIDVNMHDPTLGSTTHRVQLPCSPSFLFRGEVPLWPYIAAHLAQPMHDVQDLTCSK</sequence>
<dbReference type="Proteomes" id="UP000198211">
    <property type="component" value="Unassembled WGS sequence"/>
</dbReference>
<name>A0A225WEA2_9STRA</name>
<comment type="caution">
    <text evidence="1">The sequence shown here is derived from an EMBL/GenBank/DDBJ whole genome shotgun (WGS) entry which is preliminary data.</text>
</comment>
<evidence type="ECO:0000313" key="2">
    <source>
        <dbReference type="Proteomes" id="UP000198211"/>
    </source>
</evidence>
<protein>
    <submittedName>
        <fullName evidence="1">Uncharacterized protein</fullName>
    </submittedName>
</protein>
<proteinExistence type="predicted"/>
<dbReference type="EMBL" id="NBNE01001026">
    <property type="protein sequence ID" value="OWZ15935.1"/>
    <property type="molecule type" value="Genomic_DNA"/>
</dbReference>
<dbReference type="OrthoDB" id="101988at2759"/>
<gene>
    <name evidence="1" type="ORF">PHMEG_00010346</name>
</gene>
<evidence type="ECO:0000313" key="1">
    <source>
        <dbReference type="EMBL" id="OWZ15935.1"/>
    </source>
</evidence>